<feature type="compositionally biased region" description="Polar residues" evidence="6">
    <location>
        <begin position="1"/>
        <end position="12"/>
    </location>
</feature>
<dbReference type="Pfam" id="PF01408">
    <property type="entry name" value="GFO_IDH_MocA"/>
    <property type="match status" value="1"/>
</dbReference>
<organism evidence="9">
    <name type="scientific">Prevotella sp. GTC17254</name>
    <dbReference type="NCBI Taxonomy" id="3236794"/>
    <lineage>
        <taxon>Bacteria</taxon>
        <taxon>Pseudomonadati</taxon>
        <taxon>Bacteroidota</taxon>
        <taxon>Bacteroidia</taxon>
        <taxon>Bacteroidales</taxon>
        <taxon>Prevotellaceae</taxon>
        <taxon>Prevotella</taxon>
    </lineage>
</organism>
<dbReference type="PANTHER" id="PTHR43818">
    <property type="entry name" value="BCDNA.GH03377"/>
    <property type="match status" value="1"/>
</dbReference>
<dbReference type="GO" id="GO:0000166">
    <property type="term" value="F:nucleotide binding"/>
    <property type="evidence" value="ECO:0007669"/>
    <property type="project" value="InterPro"/>
</dbReference>
<evidence type="ECO:0000256" key="4">
    <source>
        <dbReference type="ARBA" id="ARBA00023027"/>
    </source>
</evidence>
<dbReference type="Gene3D" id="3.40.50.720">
    <property type="entry name" value="NAD(P)-binding Rossmann-like Domain"/>
    <property type="match status" value="1"/>
</dbReference>
<dbReference type="InterPro" id="IPR000683">
    <property type="entry name" value="Gfo/Idh/MocA-like_OxRdtase_N"/>
</dbReference>
<dbReference type="SUPFAM" id="SSF51735">
    <property type="entry name" value="NAD(P)-binding Rossmann-fold domains"/>
    <property type="match status" value="1"/>
</dbReference>
<evidence type="ECO:0000256" key="3">
    <source>
        <dbReference type="ARBA" id="ARBA00022801"/>
    </source>
</evidence>
<keyword evidence="5" id="KW-0326">Glycosidase</keyword>
<accession>A0AB33IXP2</accession>
<dbReference type="PANTHER" id="PTHR43818:SF1">
    <property type="entry name" value="GLYCOSYL HYDROLASE FAMILY 109 PROTEIN"/>
    <property type="match status" value="1"/>
</dbReference>
<reference evidence="9" key="1">
    <citation type="submission" date="2024-07" db="EMBL/GenBank/DDBJ databases">
        <title>Complete genome sequence of Prevotella sp. YM-2024 GTC17254.</title>
        <authorList>
            <person name="Hayashi M."/>
            <person name="Muto Y."/>
            <person name="Tanaka K."/>
            <person name="Niwa H."/>
        </authorList>
    </citation>
    <scope>NUCLEOTIDE SEQUENCE</scope>
    <source>
        <strain evidence="9">GTC17254</strain>
    </source>
</reference>
<evidence type="ECO:0000313" key="9">
    <source>
        <dbReference type="EMBL" id="BFO73337.1"/>
    </source>
</evidence>
<feature type="region of interest" description="Disordered" evidence="6">
    <location>
        <begin position="1"/>
        <end position="20"/>
    </location>
</feature>
<dbReference type="EMBL" id="AP035786">
    <property type="protein sequence ID" value="BFO73337.1"/>
    <property type="molecule type" value="Genomic_DNA"/>
</dbReference>
<dbReference type="InterPro" id="IPR036291">
    <property type="entry name" value="NAD(P)-bd_dom_sf"/>
</dbReference>
<dbReference type="AlphaFoldDB" id="A0AB33IXP2"/>
<comment type="similarity">
    <text evidence="2">Belongs to the Gfo/Idh/MocA family. Glycosyl hydrolase 109 subfamily.</text>
</comment>
<dbReference type="Gene3D" id="3.30.360.10">
    <property type="entry name" value="Dihydrodipicolinate Reductase, domain 2"/>
    <property type="match status" value="1"/>
</dbReference>
<dbReference type="GO" id="GO:0016798">
    <property type="term" value="F:hydrolase activity, acting on glycosyl bonds"/>
    <property type="evidence" value="ECO:0007669"/>
    <property type="project" value="UniProtKB-KW"/>
</dbReference>
<feature type="domain" description="Gfo/Idh/MocA-like oxidoreductase N-terminal" evidence="7">
    <location>
        <begin position="33"/>
        <end position="154"/>
    </location>
</feature>
<name>A0AB33IXP2_9BACT</name>
<dbReference type="Pfam" id="PF21252">
    <property type="entry name" value="Glyco_hydro_109_C"/>
    <property type="match status" value="1"/>
</dbReference>
<evidence type="ECO:0000256" key="6">
    <source>
        <dbReference type="SAM" id="MobiDB-lite"/>
    </source>
</evidence>
<dbReference type="InterPro" id="IPR049303">
    <property type="entry name" value="Glyco_hydro_109_C"/>
</dbReference>
<evidence type="ECO:0000259" key="7">
    <source>
        <dbReference type="Pfam" id="PF01408"/>
    </source>
</evidence>
<keyword evidence="4" id="KW-0520">NAD</keyword>
<gene>
    <name evidence="9" type="ORF">GTC17254_09340</name>
</gene>
<evidence type="ECO:0000259" key="8">
    <source>
        <dbReference type="Pfam" id="PF21252"/>
    </source>
</evidence>
<protein>
    <submittedName>
        <fullName evidence="9">Gfo/Idh/MocA family oxidoreductase</fullName>
    </submittedName>
</protein>
<keyword evidence="3" id="KW-0378">Hydrolase</keyword>
<comment type="cofactor">
    <cofactor evidence="1">
        <name>NAD(+)</name>
        <dbReference type="ChEBI" id="CHEBI:57540"/>
    </cofactor>
</comment>
<evidence type="ECO:0000256" key="2">
    <source>
        <dbReference type="ARBA" id="ARBA00009329"/>
    </source>
</evidence>
<evidence type="ECO:0000256" key="5">
    <source>
        <dbReference type="ARBA" id="ARBA00023295"/>
    </source>
</evidence>
<proteinExistence type="inferred from homology"/>
<evidence type="ECO:0000256" key="1">
    <source>
        <dbReference type="ARBA" id="ARBA00001911"/>
    </source>
</evidence>
<feature type="domain" description="Glycosyl hydrolase 109 C-terminal" evidence="8">
    <location>
        <begin position="197"/>
        <end position="307"/>
    </location>
</feature>
<dbReference type="InterPro" id="IPR050463">
    <property type="entry name" value="Gfo/Idh/MocA_oxidrdct_glycsds"/>
</dbReference>
<sequence>MKMNFQPLSTPVPNRKSGQRDVLQLATEPLDKVRVGFVGLGYRGQSAVNRWQHIDGVEVVALCDTDIDFVDRCASTVRHGDVSLFSGPDGYTRLCALPHLDIVYICTDWQSHAEIALCAMEHGKHVAIEVPAALSLAEIWQLVDKAETSRRHCMMLENSVYDYFESAVLQLHRCGAFGNIVHVEGGYAHTMTDQWTPWRMEYNRTHRGDVYPTHGLGPLCQLLDIHRADRLDYLVAMQSDAYTGNTAYQDIMGKPCEDFSNGDETTTLIRTLRGKTITLTHNVMNPRPYSRGYKAVGTQGYASKYPQPQLLLAAEGLRKLRLPPEQANQVLADDAAEALLSAYYPTYFSEQQALAHELDPRGGMSFFMDYRLAYCLHHGLPLDMDVYDMAEWCCVSELSALSIAHGAAPVCVPDFTRGAASV</sequence>